<proteinExistence type="predicted"/>
<organism evidence="1 2">
    <name type="scientific">Fredinandcohnia quinoae</name>
    <dbReference type="NCBI Taxonomy" id="2918902"/>
    <lineage>
        <taxon>Bacteria</taxon>
        <taxon>Bacillati</taxon>
        <taxon>Bacillota</taxon>
        <taxon>Bacilli</taxon>
        <taxon>Bacillales</taxon>
        <taxon>Bacillaceae</taxon>
        <taxon>Fredinandcohnia</taxon>
    </lineage>
</organism>
<evidence type="ECO:0008006" key="3">
    <source>
        <dbReference type="Google" id="ProtNLM"/>
    </source>
</evidence>
<accession>A0AAW5E5N9</accession>
<dbReference type="AlphaFoldDB" id="A0AAW5E5N9"/>
<evidence type="ECO:0000313" key="1">
    <source>
        <dbReference type="EMBL" id="MCH1624701.1"/>
    </source>
</evidence>
<keyword evidence="2" id="KW-1185">Reference proteome</keyword>
<evidence type="ECO:0000313" key="2">
    <source>
        <dbReference type="Proteomes" id="UP001431131"/>
    </source>
</evidence>
<name>A0AAW5E5N9_9BACI</name>
<dbReference type="RefSeq" id="WP_240253335.1">
    <property type="nucleotide sequence ID" value="NZ_JAKTTI010000005.1"/>
</dbReference>
<gene>
    <name evidence="1" type="ORF">MJG50_05135</name>
</gene>
<comment type="caution">
    <text evidence="1">The sequence shown here is derived from an EMBL/GenBank/DDBJ whole genome shotgun (WGS) entry which is preliminary data.</text>
</comment>
<dbReference type="Proteomes" id="UP001431131">
    <property type="component" value="Unassembled WGS sequence"/>
</dbReference>
<reference evidence="1" key="1">
    <citation type="submission" date="2022-02" db="EMBL/GenBank/DDBJ databases">
        <title>Fredinandcohnia quinoae sp. nov. isolated from Chenopodium quinoa seeds.</title>
        <authorList>
            <person name="Saati-Santamaria Z."/>
            <person name="Flores-Felix J.D."/>
            <person name="Igual J.M."/>
            <person name="Velazquez E."/>
            <person name="Garcia-Fraile P."/>
            <person name="Martinez-Molina E."/>
        </authorList>
    </citation>
    <scope>NUCLEOTIDE SEQUENCE</scope>
    <source>
        <strain evidence="1">SECRCQ15</strain>
    </source>
</reference>
<dbReference type="EMBL" id="JAKTTI010000005">
    <property type="protein sequence ID" value="MCH1624701.1"/>
    <property type="molecule type" value="Genomic_DNA"/>
</dbReference>
<sequence length="49" mass="5816">MNQKQFSTKQYSDTNVEDVKRLNAQSGLSYNEVLQLLAKQYNEKHKRKL</sequence>
<protein>
    <recommendedName>
        <fullName evidence="3">DNA mismatch repair protein MutT</fullName>
    </recommendedName>
</protein>